<dbReference type="InterPro" id="IPR011011">
    <property type="entry name" value="Znf_FYVE_PHD"/>
</dbReference>
<evidence type="ECO:0000313" key="2">
    <source>
        <dbReference type="EMBL" id="MBP1921021.1"/>
    </source>
</evidence>
<dbReference type="OrthoDB" id="70008at2157"/>
<protein>
    <recommendedName>
        <fullName evidence="4">HIT-type domain-containing protein</fullName>
    </recommendedName>
</protein>
<gene>
    <name evidence="2" type="ORF">J2751_000004</name>
</gene>
<organism evidence="2 3">
    <name type="scientific">Halorubrum alkaliphilum</name>
    <dbReference type="NCBI Taxonomy" id="261290"/>
    <lineage>
        <taxon>Archaea</taxon>
        <taxon>Methanobacteriati</taxon>
        <taxon>Methanobacteriota</taxon>
        <taxon>Stenosarchaea group</taxon>
        <taxon>Halobacteria</taxon>
        <taxon>Halobacteriales</taxon>
        <taxon>Haloferacaceae</taxon>
        <taxon>Halorubrum</taxon>
    </lineage>
</organism>
<dbReference type="Proteomes" id="UP000823588">
    <property type="component" value="Unassembled WGS sequence"/>
</dbReference>
<dbReference type="AlphaFoldDB" id="A0A8T4GC05"/>
<evidence type="ECO:0000256" key="1">
    <source>
        <dbReference type="SAM" id="MobiDB-lite"/>
    </source>
</evidence>
<accession>A0A8T4GC05</accession>
<proteinExistence type="predicted"/>
<evidence type="ECO:0008006" key="4">
    <source>
        <dbReference type="Google" id="ProtNLM"/>
    </source>
</evidence>
<feature type="region of interest" description="Disordered" evidence="1">
    <location>
        <begin position="45"/>
        <end position="76"/>
    </location>
</feature>
<dbReference type="SUPFAM" id="SSF57903">
    <property type="entry name" value="FYVE/PHD zinc finger"/>
    <property type="match status" value="1"/>
</dbReference>
<name>A0A8T4GC05_9EURY</name>
<keyword evidence="3" id="KW-1185">Reference proteome</keyword>
<dbReference type="RefSeq" id="WP_209482652.1">
    <property type="nucleotide sequence ID" value="NZ_JAGGKQ010000001.1"/>
</dbReference>
<dbReference type="EMBL" id="JAGGKQ010000001">
    <property type="protein sequence ID" value="MBP1921021.1"/>
    <property type="molecule type" value="Genomic_DNA"/>
</dbReference>
<evidence type="ECO:0000313" key="3">
    <source>
        <dbReference type="Proteomes" id="UP000823588"/>
    </source>
</evidence>
<comment type="caution">
    <text evidence="2">The sequence shown here is derived from an EMBL/GenBank/DDBJ whole genome shotgun (WGS) entry which is preliminary data.</text>
</comment>
<reference evidence="2" key="1">
    <citation type="submission" date="2021-03" db="EMBL/GenBank/DDBJ databases">
        <title>Genomic Encyclopedia of Type Strains, Phase IV (KMG-IV): sequencing the most valuable type-strain genomes for metagenomic binning, comparative biology and taxonomic classification.</title>
        <authorList>
            <person name="Goeker M."/>
        </authorList>
    </citation>
    <scope>NUCLEOTIDE SEQUENCE</scope>
    <source>
        <strain evidence="2">DSM 23564</strain>
    </source>
</reference>
<sequence length="76" mass="7710">MSVAGLCQVCENAQAEHACRTCGRQVCDDHWSDTVRACSACARGVDADDPGGEGPASGGEGPDPGRGDSNPGDGYR</sequence>
<feature type="compositionally biased region" description="Gly residues" evidence="1">
    <location>
        <begin position="52"/>
        <end position="64"/>
    </location>
</feature>